<dbReference type="AlphaFoldDB" id="A0A101M064"/>
<geneLocation type="mitochondrion" evidence="1"/>
<comment type="caution">
    <text evidence="1">The sequence shown here is derived from an EMBL/GenBank/DDBJ whole genome shotgun (WGS) entry which is preliminary data.</text>
</comment>
<reference evidence="1" key="1">
    <citation type="journal article" date="2015" name="Genome Biol. Evol.">
        <title>Organellar Genomes of White Spruce (Picea glauca): Assembly and Annotation.</title>
        <authorList>
            <person name="Jackman S.D."/>
            <person name="Warren R.L."/>
            <person name="Gibb E.A."/>
            <person name="Vandervalk B.P."/>
            <person name="Mohamadi H."/>
            <person name="Chu J."/>
            <person name="Raymond A."/>
            <person name="Pleasance S."/>
            <person name="Coope R."/>
            <person name="Wildung M.R."/>
            <person name="Ritland C.E."/>
            <person name="Bousquet J."/>
            <person name="Jones S.J."/>
            <person name="Bohlmann J."/>
            <person name="Birol I."/>
        </authorList>
    </citation>
    <scope>NUCLEOTIDE SEQUENCE [LARGE SCALE GENOMIC DNA]</scope>
    <source>
        <tissue evidence="1">Flushing bud</tissue>
    </source>
</reference>
<keyword evidence="1" id="KW-0496">Mitochondrion</keyword>
<protein>
    <submittedName>
        <fullName evidence="1">Uncharacterized protein</fullName>
    </submittedName>
</protein>
<organism evidence="1">
    <name type="scientific">Picea glauca</name>
    <name type="common">White spruce</name>
    <name type="synonym">Pinus glauca</name>
    <dbReference type="NCBI Taxonomy" id="3330"/>
    <lineage>
        <taxon>Eukaryota</taxon>
        <taxon>Viridiplantae</taxon>
        <taxon>Streptophyta</taxon>
        <taxon>Embryophyta</taxon>
        <taxon>Tracheophyta</taxon>
        <taxon>Spermatophyta</taxon>
        <taxon>Pinopsida</taxon>
        <taxon>Pinidae</taxon>
        <taxon>Conifers I</taxon>
        <taxon>Pinales</taxon>
        <taxon>Pinaceae</taxon>
        <taxon>Picea</taxon>
    </lineage>
</organism>
<evidence type="ECO:0000313" key="1">
    <source>
        <dbReference type="EMBL" id="KUM48611.1"/>
    </source>
</evidence>
<name>A0A101M064_PICGL</name>
<accession>A0A101M064</accession>
<sequence length="29" mass="3238">MYLDLLQLFKPLKLLHPSSLLIAPTLATS</sequence>
<dbReference type="EMBL" id="LKAM01000005">
    <property type="protein sequence ID" value="KUM48611.1"/>
    <property type="molecule type" value="Genomic_DNA"/>
</dbReference>
<gene>
    <name evidence="1" type="ORF">ABT39_MTgene4626</name>
</gene>
<proteinExistence type="predicted"/>